<proteinExistence type="inferred from homology"/>
<name>D7KAZ6_ARALL</name>
<evidence type="ECO:0000256" key="2">
    <source>
        <dbReference type="ARBA" id="ARBA00022670"/>
    </source>
</evidence>
<evidence type="ECO:0000256" key="4">
    <source>
        <dbReference type="ARBA" id="ARBA00022807"/>
    </source>
</evidence>
<dbReference type="GO" id="GO:0016926">
    <property type="term" value="P:protein desumoylation"/>
    <property type="evidence" value="ECO:0007669"/>
    <property type="project" value="TreeGrafter"/>
</dbReference>
<dbReference type="PANTHER" id="PTHR12606">
    <property type="entry name" value="SENTRIN/SUMO-SPECIFIC PROTEASE"/>
    <property type="match status" value="1"/>
</dbReference>
<feature type="compositionally biased region" description="Basic and acidic residues" evidence="5">
    <location>
        <begin position="221"/>
        <end position="230"/>
    </location>
</feature>
<dbReference type="GO" id="GO:0016929">
    <property type="term" value="F:deSUMOylase activity"/>
    <property type="evidence" value="ECO:0007669"/>
    <property type="project" value="TreeGrafter"/>
</dbReference>
<keyword evidence="4" id="KW-0788">Thiol protease</keyword>
<evidence type="ECO:0000256" key="5">
    <source>
        <dbReference type="SAM" id="MobiDB-lite"/>
    </source>
</evidence>
<dbReference type="PANTHER" id="PTHR12606:SF136">
    <property type="entry name" value="ULP1 PROTEASE FAMILY PROTEIN"/>
    <property type="match status" value="1"/>
</dbReference>
<dbReference type="GO" id="GO:0006508">
    <property type="term" value="P:proteolysis"/>
    <property type="evidence" value="ECO:0007669"/>
    <property type="project" value="UniProtKB-KW"/>
</dbReference>
<evidence type="ECO:0000313" key="8">
    <source>
        <dbReference type="Proteomes" id="UP000008694"/>
    </source>
</evidence>
<dbReference type="Gene3D" id="3.40.395.10">
    <property type="entry name" value="Adenoviral Proteinase, Chain A"/>
    <property type="match status" value="1"/>
</dbReference>
<organism evidence="8">
    <name type="scientific">Arabidopsis lyrata subsp. lyrata</name>
    <name type="common">Lyre-leaved rock-cress</name>
    <dbReference type="NCBI Taxonomy" id="81972"/>
    <lineage>
        <taxon>Eukaryota</taxon>
        <taxon>Viridiplantae</taxon>
        <taxon>Streptophyta</taxon>
        <taxon>Embryophyta</taxon>
        <taxon>Tracheophyta</taxon>
        <taxon>Spermatophyta</taxon>
        <taxon>Magnoliopsida</taxon>
        <taxon>eudicotyledons</taxon>
        <taxon>Gunneridae</taxon>
        <taxon>Pentapetalae</taxon>
        <taxon>rosids</taxon>
        <taxon>malvids</taxon>
        <taxon>Brassicales</taxon>
        <taxon>Brassicaceae</taxon>
        <taxon>Camelineae</taxon>
        <taxon>Arabidopsis</taxon>
    </lineage>
</organism>
<dbReference type="SUPFAM" id="SSF54001">
    <property type="entry name" value="Cysteine proteinases"/>
    <property type="match status" value="1"/>
</dbReference>
<dbReference type="AlphaFoldDB" id="D7KAZ6"/>
<dbReference type="Pfam" id="PF02902">
    <property type="entry name" value="Peptidase_C48"/>
    <property type="match status" value="1"/>
</dbReference>
<evidence type="ECO:0000259" key="6">
    <source>
        <dbReference type="PROSITE" id="PS50600"/>
    </source>
</evidence>
<accession>D7KAZ6</accession>
<gene>
    <name evidence="7" type="ORF">ARALYDRAFT_682851</name>
</gene>
<protein>
    <submittedName>
        <fullName evidence="7">Predicted protein</fullName>
    </submittedName>
</protein>
<feature type="compositionally biased region" description="Basic and acidic residues" evidence="5">
    <location>
        <begin position="326"/>
        <end position="336"/>
    </location>
</feature>
<dbReference type="Proteomes" id="UP000008694">
    <property type="component" value="Unassembled WGS sequence"/>
</dbReference>
<keyword evidence="2" id="KW-0645">Protease</keyword>
<feature type="compositionally biased region" description="Basic and acidic residues" evidence="5">
    <location>
        <begin position="125"/>
        <end position="140"/>
    </location>
</feature>
<dbReference type="GO" id="GO:0005634">
    <property type="term" value="C:nucleus"/>
    <property type="evidence" value="ECO:0007669"/>
    <property type="project" value="TreeGrafter"/>
</dbReference>
<comment type="similarity">
    <text evidence="1">Belongs to the peptidase C48 family.</text>
</comment>
<sequence length="634" mass="72332">VAAEKGPNWNELELALNSCRRSWSLEKRKMLGLLFVVHYDRTSYAIHGCPHVLNIWAFDSIPHLRKSYGNKAPDDGDGNEDEDEPEPVPLLQWNESGFDDVPEIEKKTVKRKKAVDSEDDFVDPPTKRKAETEKWGRSSEEHGMERLFKMIGSLSTEMKTLNTDFVAGLEKVDNKCEALKKSVTDLQGDVEKLRKKAEEKNDDIEEESANGSKEGIGTNDESWHKQEKQTSQEGFLISVVVRKAKGKGKRKAGSRSPLPFPEEKLADWDRRDTRSSGGVMSNSMLHNLKNFPLGRCINNKPSSPKKRLTSLSEKKKPEPDLDSEWSDPKEKEKDKKLTATIDKMVELCSKEDFVPRPCRSRNLASTQLDPYIGSSIVKRILRGKILSHAAYDPFEPVTPEKMDNLEPFIDHDLENPIDSTNSSAMFYLKIMTQKEQWLVGELEYGWLTDVVYNGKSPNNGKTYKKWVKDIDILYLTHNIGKYHWVTLEVNLAMRRIKVYDSICSCYSDGQIYEACEKFTRMIPALIQVMSPVEERKKLGAAAFSIYRVKTAPQNYQTGDCSVYSIKFIECLAIGISFEGLCDSAMPCIRLKLVVEVFDEVPDSGCFVQMLHPRGDDTYRRCRVHLPERPFLIYS</sequence>
<dbReference type="InterPro" id="IPR038765">
    <property type="entry name" value="Papain-like_cys_pep_sf"/>
</dbReference>
<feature type="domain" description="Ubiquitin-like protease family profile" evidence="6">
    <location>
        <begin position="379"/>
        <end position="571"/>
    </location>
</feature>
<feature type="compositionally biased region" description="Basic and acidic residues" evidence="5">
    <location>
        <begin position="261"/>
        <end position="274"/>
    </location>
</feature>
<dbReference type="EMBL" id="GL348713">
    <property type="protein sequence ID" value="EFH70899.1"/>
    <property type="molecule type" value="Genomic_DNA"/>
</dbReference>
<feature type="compositionally biased region" description="Acidic residues" evidence="5">
    <location>
        <begin position="75"/>
        <end position="86"/>
    </location>
</feature>
<dbReference type="InterPro" id="IPR003653">
    <property type="entry name" value="Peptidase_C48_C"/>
</dbReference>
<keyword evidence="8" id="KW-1185">Reference proteome</keyword>
<feature type="non-terminal residue" evidence="7">
    <location>
        <position position="1"/>
    </location>
</feature>
<evidence type="ECO:0000256" key="3">
    <source>
        <dbReference type="ARBA" id="ARBA00022801"/>
    </source>
</evidence>
<feature type="region of interest" description="Disordered" evidence="5">
    <location>
        <begin position="68"/>
        <end position="95"/>
    </location>
</feature>
<feature type="region of interest" description="Disordered" evidence="5">
    <location>
        <begin position="192"/>
        <end position="336"/>
    </location>
</feature>
<feature type="compositionally biased region" description="Polar residues" evidence="5">
    <location>
        <begin position="275"/>
        <end position="285"/>
    </location>
</feature>
<feature type="region of interest" description="Disordered" evidence="5">
    <location>
        <begin position="114"/>
        <end position="140"/>
    </location>
</feature>
<dbReference type="HOGENOM" id="CLU_431893_0_0_1"/>
<dbReference type="PROSITE" id="PS50600">
    <property type="entry name" value="ULP_PROTEASE"/>
    <property type="match status" value="1"/>
</dbReference>
<feature type="compositionally biased region" description="Basic residues" evidence="5">
    <location>
        <begin position="242"/>
        <end position="253"/>
    </location>
</feature>
<keyword evidence="3" id="KW-0378">Hydrolase</keyword>
<dbReference type="Gramene" id="Al_scaffold_0001_5174">
    <property type="protein sequence ID" value="Al_scaffold_0001_5174"/>
    <property type="gene ID" value="Al_scaffold_0001_5174"/>
</dbReference>
<evidence type="ECO:0000256" key="1">
    <source>
        <dbReference type="ARBA" id="ARBA00005234"/>
    </source>
</evidence>
<evidence type="ECO:0000313" key="7">
    <source>
        <dbReference type="EMBL" id="EFH70899.1"/>
    </source>
</evidence>
<reference evidence="8" key="1">
    <citation type="journal article" date="2011" name="Nat. Genet.">
        <title>The Arabidopsis lyrata genome sequence and the basis of rapid genome size change.</title>
        <authorList>
            <person name="Hu T.T."/>
            <person name="Pattyn P."/>
            <person name="Bakker E.G."/>
            <person name="Cao J."/>
            <person name="Cheng J.-F."/>
            <person name="Clark R.M."/>
            <person name="Fahlgren N."/>
            <person name="Fawcett J.A."/>
            <person name="Grimwood J."/>
            <person name="Gundlach H."/>
            <person name="Haberer G."/>
            <person name="Hollister J.D."/>
            <person name="Ossowski S."/>
            <person name="Ottilar R.P."/>
            <person name="Salamov A.A."/>
            <person name="Schneeberger K."/>
            <person name="Spannagl M."/>
            <person name="Wang X."/>
            <person name="Yang L."/>
            <person name="Nasrallah M.E."/>
            <person name="Bergelson J."/>
            <person name="Carrington J.C."/>
            <person name="Gaut B.S."/>
            <person name="Schmutz J."/>
            <person name="Mayer K.F.X."/>
            <person name="Van de Peer Y."/>
            <person name="Grigoriev I.V."/>
            <person name="Nordborg M."/>
            <person name="Weigel D."/>
            <person name="Guo Y.-L."/>
        </authorList>
    </citation>
    <scope>NUCLEOTIDE SEQUENCE [LARGE SCALE GENOMIC DNA]</scope>
    <source>
        <strain evidence="8">cv. MN47</strain>
    </source>
</reference>